<accession>A0A9D1MF38</accession>
<evidence type="ECO:0000313" key="3">
    <source>
        <dbReference type="Proteomes" id="UP000824081"/>
    </source>
</evidence>
<name>A0A9D1MF38_9FIRM</name>
<feature type="transmembrane region" description="Helical" evidence="1">
    <location>
        <begin position="94"/>
        <end position="116"/>
    </location>
</feature>
<sequence length="152" mass="16503">MSKHFFTKLLLALAWLAAAVLWLLSVILPDRFGFFNLNWAIVIVCGTGGLALLLRGTFSGKTGVLKKGDLFLGAGLLVIAAISVIFALALPKSYIWPVIAVIVAVAGVLSVLATGGKKWDEGDNQKVGYKDYRARKAEEEARKAEEEKNNRK</sequence>
<keyword evidence="1" id="KW-1133">Transmembrane helix</keyword>
<dbReference type="EMBL" id="DVMZ01000076">
    <property type="protein sequence ID" value="HIU59025.1"/>
    <property type="molecule type" value="Genomic_DNA"/>
</dbReference>
<dbReference type="Proteomes" id="UP000824081">
    <property type="component" value="Unassembled WGS sequence"/>
</dbReference>
<keyword evidence="1" id="KW-0472">Membrane</keyword>
<proteinExistence type="predicted"/>
<evidence type="ECO:0000256" key="1">
    <source>
        <dbReference type="SAM" id="Phobius"/>
    </source>
</evidence>
<feature type="transmembrane region" description="Helical" evidence="1">
    <location>
        <begin position="39"/>
        <end position="58"/>
    </location>
</feature>
<protein>
    <submittedName>
        <fullName evidence="2">Uncharacterized protein</fullName>
    </submittedName>
</protein>
<comment type="caution">
    <text evidence="2">The sequence shown here is derived from an EMBL/GenBank/DDBJ whole genome shotgun (WGS) entry which is preliminary data.</text>
</comment>
<evidence type="ECO:0000313" key="2">
    <source>
        <dbReference type="EMBL" id="HIU59025.1"/>
    </source>
</evidence>
<reference evidence="2" key="1">
    <citation type="submission" date="2020-10" db="EMBL/GenBank/DDBJ databases">
        <authorList>
            <person name="Gilroy R."/>
        </authorList>
    </citation>
    <scope>NUCLEOTIDE SEQUENCE</scope>
    <source>
        <strain evidence="2">11687</strain>
    </source>
</reference>
<keyword evidence="1" id="KW-0812">Transmembrane</keyword>
<reference evidence="2" key="2">
    <citation type="journal article" date="2021" name="PeerJ">
        <title>Extensive microbial diversity within the chicken gut microbiome revealed by metagenomics and culture.</title>
        <authorList>
            <person name="Gilroy R."/>
            <person name="Ravi A."/>
            <person name="Getino M."/>
            <person name="Pursley I."/>
            <person name="Horton D.L."/>
            <person name="Alikhan N.F."/>
            <person name="Baker D."/>
            <person name="Gharbi K."/>
            <person name="Hall N."/>
            <person name="Watson M."/>
            <person name="Adriaenssens E.M."/>
            <person name="Foster-Nyarko E."/>
            <person name="Jarju S."/>
            <person name="Secka A."/>
            <person name="Antonio M."/>
            <person name="Oren A."/>
            <person name="Chaudhuri R.R."/>
            <person name="La Ragione R."/>
            <person name="Hildebrand F."/>
            <person name="Pallen M.J."/>
        </authorList>
    </citation>
    <scope>NUCLEOTIDE SEQUENCE</scope>
    <source>
        <strain evidence="2">11687</strain>
    </source>
</reference>
<feature type="transmembrane region" description="Helical" evidence="1">
    <location>
        <begin position="70"/>
        <end position="88"/>
    </location>
</feature>
<dbReference type="AlphaFoldDB" id="A0A9D1MF38"/>
<gene>
    <name evidence="2" type="ORF">IAC57_02875</name>
</gene>
<organism evidence="2 3">
    <name type="scientific">Candidatus Scatosoma pullistercoris</name>
    <dbReference type="NCBI Taxonomy" id="2840934"/>
    <lineage>
        <taxon>Bacteria</taxon>
        <taxon>Bacillati</taxon>
        <taxon>Bacillota</taxon>
        <taxon>Clostridia</taxon>
        <taxon>Candidatus Scatosoma</taxon>
    </lineage>
</organism>